<dbReference type="InterPro" id="IPR011050">
    <property type="entry name" value="Pectin_lyase_fold/virulence"/>
</dbReference>
<keyword evidence="2" id="KW-0732">Signal</keyword>
<dbReference type="InterPro" id="IPR036709">
    <property type="entry name" value="Autotransporte_beta_dom_sf"/>
</dbReference>
<accession>A0A5R8ZTW9</accession>
<feature type="chain" id="PRO_5024441298" evidence="2">
    <location>
        <begin position="32"/>
        <end position="1281"/>
    </location>
</feature>
<dbReference type="Pfam" id="PF03797">
    <property type="entry name" value="Autotransporter"/>
    <property type="match status" value="1"/>
</dbReference>
<dbReference type="SUPFAM" id="SSF103515">
    <property type="entry name" value="Autotransporter"/>
    <property type="match status" value="1"/>
</dbReference>
<evidence type="ECO:0000313" key="5">
    <source>
        <dbReference type="Proteomes" id="UP000307510"/>
    </source>
</evidence>
<comment type="caution">
    <text evidence="4">The sequence shown here is derived from an EMBL/GenBank/DDBJ whole genome shotgun (WGS) entry which is preliminary data.</text>
</comment>
<evidence type="ECO:0000256" key="1">
    <source>
        <dbReference type="SAM" id="MobiDB-lite"/>
    </source>
</evidence>
<dbReference type="PROSITE" id="PS51208">
    <property type="entry name" value="AUTOTRANSPORTER"/>
    <property type="match status" value="1"/>
</dbReference>
<dbReference type="InterPro" id="IPR043990">
    <property type="entry name" value="AC_1"/>
</dbReference>
<feature type="signal peptide" evidence="2">
    <location>
        <begin position="1"/>
        <end position="31"/>
    </location>
</feature>
<proteinExistence type="predicted"/>
<reference evidence="4 5" key="1">
    <citation type="submission" date="2019-05" db="EMBL/GenBank/DDBJ databases">
        <authorList>
            <person name="Moore K."/>
            <person name="O'Neill P."/>
            <person name="Farbos A."/>
            <person name="Studholme D.J."/>
        </authorList>
    </citation>
    <scope>NUCLEOTIDE SEQUENCE [LARGE SCALE GENOMIC DNA]</scope>
    <source>
        <strain evidence="4 5">DSM 9128</strain>
    </source>
</reference>
<dbReference type="GO" id="GO:0019867">
    <property type="term" value="C:outer membrane"/>
    <property type="evidence" value="ECO:0007669"/>
    <property type="project" value="InterPro"/>
</dbReference>
<dbReference type="InterPro" id="IPR006315">
    <property type="entry name" value="OM_autotransptr_brl_dom"/>
</dbReference>
<protein>
    <submittedName>
        <fullName evidence="4">Autotransporter outer membrane beta-barrel domain-containing protein</fullName>
    </submittedName>
</protein>
<evidence type="ECO:0000313" key="4">
    <source>
        <dbReference type="EMBL" id="TLP69750.1"/>
    </source>
</evidence>
<sequence length="1281" mass="129833">MILPQPFVRSTLSIAVAGAMLLLPSFQRAEAACGTLNSGTYSAVQSCTPGAGVDALIATLDGTSITTSAGVPLLSRASNASATLSLTGTSITSTPPTAVNAVLAQVTGTATPGSASLVVNGGVSSITLSGSGQDALGVSNAGAGNLAVNVTSGTTLNITNRVTGTEHDGIDVNGSGGGNISFTHAGTGSILTYGGNNIWLKAAADGNVNATVGAGASLTVDNNDPLSAGDPNIGDESNPTAGTGNHAGVHARAVNGIITVSNAATIRAMGTNAFGIFTEARTGATSVTNSGEISANGTNGFGIRSNSTTGSIDVVNTGNITTTGEGGHAIYVNDNVGATGNISIRNDAVLEVGSDANIAGSRAINLMKRGTGDTTVTGSGDIIVHNGLNSSRAAGIIIAATGKVLVDYSGDISASGPGAGAIRADSTGGDVQVNYSGERIETFHTNANGIYASTTQGTVRINASGSITTHSATASGEGTGIGSFGLQALSGGDDVSVTFTGSRIDVNGSGAAILAGNAFNAGTGTGALNVDNSGELIARGNSQRGIRTLSVTGEQTIVNHGAITTHGDTDSQGILALASGAASVSVQNSGNITTHGSSASGIDALTTGGSVSVSNSAAILGGWGQSTGVSLAGETQVLSNTGSIGALSDRAVLGDASGPDATVIIDNGGQIVGSIAAATSQVSIANPGNWTLRNFADSNGDGVRDVWGVAVSNLGSASGNSIDNSGTLTLAAQPASGIQIFDASGAYLPLGQVANTPLQGGAVQGQLLGVGSFTNSGLIDLTGGGNALGNVLLISNAQTAGTNGGGVFVSSGGRLLLNSELNEGGVNSRSDMLVVDSTATGSGGATGLLVNNVGGRGALTEGNGIAVVNLLNTAVAASDPNAFSLARRVVAGPYEYQLYRGAPDGTGTQTWYLRSDIEPTPPTPPDPPVPPVPPEPPVPPAPPEPRTPNFRPEVSLYGALPALALVYGRTLVDTLHERVGEERPNAWDAPPAEDESTWGPSLGWGRVIYRSGKQDGDRKDAVGNTPEYNYDLTAFQVGADLYRKERADGSHDQAGFSLAVGSMDAGVSHYTGRNAGDDTLRAYSLGGYWTHFGPAGWYLDGVLQVSRYDIEARPDELSKLKTKGWGYTASLESGYPFEADKDLWIEPQAQAIYSYVDLDDSDDIGADVRFRDVESLIGRLGVRVAKDWETEGSDKSRRRTQGWIRPSVWHEFKGQPRTEFSSQSGYIPFEADIDGSWGEVNLGMDYQANERTTFTVSAGYREAFDGDSHGYDAMLGFKMKF</sequence>
<gene>
    <name evidence="4" type="ORF">FEA48_28270</name>
</gene>
<dbReference type="RefSeq" id="WP_138216772.1">
    <property type="nucleotide sequence ID" value="NZ_VASG01000010.1"/>
</dbReference>
<dbReference type="Pfam" id="PF18883">
    <property type="entry name" value="AC_1"/>
    <property type="match status" value="1"/>
</dbReference>
<dbReference type="InterPro" id="IPR005546">
    <property type="entry name" value="Autotransporte_beta"/>
</dbReference>
<dbReference type="NCBIfam" id="TIGR01414">
    <property type="entry name" value="autotrans_barl"/>
    <property type="match status" value="1"/>
</dbReference>
<feature type="region of interest" description="Disordered" evidence="1">
    <location>
        <begin position="905"/>
        <end position="950"/>
    </location>
</feature>
<dbReference type="Gene3D" id="2.40.128.130">
    <property type="entry name" value="Autotransporter beta-domain"/>
    <property type="match status" value="1"/>
</dbReference>
<dbReference type="Proteomes" id="UP000307510">
    <property type="component" value="Unassembled WGS sequence"/>
</dbReference>
<reference evidence="5" key="2">
    <citation type="submission" date="2019-06" db="EMBL/GenBank/DDBJ databases">
        <title>AzeR, a transcriptional regulator that responds to azelaic acid in Pseudomonas nitroreducens.</title>
        <authorList>
            <person name="Bez C."/>
            <person name="Javvadi S.G."/>
            <person name="Bertani I."/>
            <person name="Devescovi G."/>
            <person name="Studholme D.J."/>
            <person name="Geller A."/>
            <person name="Levy A."/>
            <person name="Venturi V."/>
        </authorList>
    </citation>
    <scope>NUCLEOTIDE SEQUENCE [LARGE SCALE GENOMIC DNA]</scope>
    <source>
        <strain evidence="5">DSM 9128</strain>
    </source>
</reference>
<evidence type="ECO:0000259" key="3">
    <source>
        <dbReference type="PROSITE" id="PS51208"/>
    </source>
</evidence>
<dbReference type="SMART" id="SM00869">
    <property type="entry name" value="Autotransporter"/>
    <property type="match status" value="1"/>
</dbReference>
<dbReference type="InterPro" id="IPR012332">
    <property type="entry name" value="Autotransporter_pectin_lyase_C"/>
</dbReference>
<dbReference type="SUPFAM" id="SSF51126">
    <property type="entry name" value="Pectin lyase-like"/>
    <property type="match status" value="1"/>
</dbReference>
<organism evidence="4 5">
    <name type="scientific">Pseudomonas nitroreducens</name>
    <dbReference type="NCBI Taxonomy" id="46680"/>
    <lineage>
        <taxon>Bacteria</taxon>
        <taxon>Pseudomonadati</taxon>
        <taxon>Pseudomonadota</taxon>
        <taxon>Gammaproteobacteria</taxon>
        <taxon>Pseudomonadales</taxon>
        <taxon>Pseudomonadaceae</taxon>
        <taxon>Pseudomonas</taxon>
    </lineage>
</organism>
<dbReference type="CDD" id="cd01344">
    <property type="entry name" value="PL2_Passenger_AT"/>
    <property type="match status" value="1"/>
</dbReference>
<dbReference type="Gene3D" id="2.160.20.20">
    <property type="match status" value="1"/>
</dbReference>
<feature type="compositionally biased region" description="Pro residues" evidence="1">
    <location>
        <begin position="919"/>
        <end position="946"/>
    </location>
</feature>
<evidence type="ECO:0000256" key="2">
    <source>
        <dbReference type="SAM" id="SignalP"/>
    </source>
</evidence>
<feature type="domain" description="Autotransporter" evidence="3">
    <location>
        <begin position="996"/>
        <end position="1281"/>
    </location>
</feature>
<name>A0A5R8ZTW9_PSENT</name>
<dbReference type="EMBL" id="VASG01000010">
    <property type="protein sequence ID" value="TLP69750.1"/>
    <property type="molecule type" value="Genomic_DNA"/>
</dbReference>